<feature type="compositionally biased region" description="Basic and acidic residues" evidence="1">
    <location>
        <begin position="1"/>
        <end position="16"/>
    </location>
</feature>
<dbReference type="EnsemblProtists" id="EOD16613">
    <property type="protein sequence ID" value="EOD16613"/>
    <property type="gene ID" value="EMIHUDRAFT_244891"/>
</dbReference>
<evidence type="ECO:0000256" key="1">
    <source>
        <dbReference type="SAM" id="MobiDB-lite"/>
    </source>
</evidence>
<reference evidence="3" key="1">
    <citation type="journal article" date="2013" name="Nature">
        <title>Pan genome of the phytoplankton Emiliania underpins its global distribution.</title>
        <authorList>
            <person name="Read B.A."/>
            <person name="Kegel J."/>
            <person name="Klute M.J."/>
            <person name="Kuo A."/>
            <person name="Lefebvre S.C."/>
            <person name="Maumus F."/>
            <person name="Mayer C."/>
            <person name="Miller J."/>
            <person name="Monier A."/>
            <person name="Salamov A."/>
            <person name="Young J."/>
            <person name="Aguilar M."/>
            <person name="Claverie J.M."/>
            <person name="Frickenhaus S."/>
            <person name="Gonzalez K."/>
            <person name="Herman E.K."/>
            <person name="Lin Y.C."/>
            <person name="Napier J."/>
            <person name="Ogata H."/>
            <person name="Sarno A.F."/>
            <person name="Shmutz J."/>
            <person name="Schroeder D."/>
            <person name="de Vargas C."/>
            <person name="Verret F."/>
            <person name="von Dassow P."/>
            <person name="Valentin K."/>
            <person name="Van de Peer Y."/>
            <person name="Wheeler G."/>
            <person name="Dacks J.B."/>
            <person name="Delwiche C.F."/>
            <person name="Dyhrman S.T."/>
            <person name="Glockner G."/>
            <person name="John U."/>
            <person name="Richards T."/>
            <person name="Worden A.Z."/>
            <person name="Zhang X."/>
            <person name="Grigoriev I.V."/>
            <person name="Allen A.E."/>
            <person name="Bidle K."/>
            <person name="Borodovsky M."/>
            <person name="Bowler C."/>
            <person name="Brownlee C."/>
            <person name="Cock J.M."/>
            <person name="Elias M."/>
            <person name="Gladyshev V.N."/>
            <person name="Groth M."/>
            <person name="Guda C."/>
            <person name="Hadaegh A."/>
            <person name="Iglesias-Rodriguez M.D."/>
            <person name="Jenkins J."/>
            <person name="Jones B.M."/>
            <person name="Lawson T."/>
            <person name="Leese F."/>
            <person name="Lindquist E."/>
            <person name="Lobanov A."/>
            <person name="Lomsadze A."/>
            <person name="Malik S.B."/>
            <person name="Marsh M.E."/>
            <person name="Mackinder L."/>
            <person name="Mock T."/>
            <person name="Mueller-Roeber B."/>
            <person name="Pagarete A."/>
            <person name="Parker M."/>
            <person name="Probert I."/>
            <person name="Quesneville H."/>
            <person name="Raines C."/>
            <person name="Rensing S.A."/>
            <person name="Riano-Pachon D.M."/>
            <person name="Richier S."/>
            <person name="Rokitta S."/>
            <person name="Shiraiwa Y."/>
            <person name="Soanes D.M."/>
            <person name="van der Giezen M."/>
            <person name="Wahlund T.M."/>
            <person name="Williams B."/>
            <person name="Wilson W."/>
            <person name="Wolfe G."/>
            <person name="Wurch L.L."/>
        </authorList>
    </citation>
    <scope>NUCLEOTIDE SEQUENCE</scope>
</reference>
<proteinExistence type="predicted"/>
<dbReference type="Proteomes" id="UP000013827">
    <property type="component" value="Unassembled WGS sequence"/>
</dbReference>
<feature type="region of interest" description="Disordered" evidence="1">
    <location>
        <begin position="106"/>
        <end position="145"/>
    </location>
</feature>
<dbReference type="RefSeq" id="XP_005769042.1">
    <property type="nucleotide sequence ID" value="XM_005768985.1"/>
</dbReference>
<name>A0A0D3IZC8_EMIH1</name>
<dbReference type="GeneID" id="17262757"/>
<organism evidence="2 3">
    <name type="scientific">Emiliania huxleyi (strain CCMP1516)</name>
    <dbReference type="NCBI Taxonomy" id="280463"/>
    <lineage>
        <taxon>Eukaryota</taxon>
        <taxon>Haptista</taxon>
        <taxon>Haptophyta</taxon>
        <taxon>Prymnesiophyceae</taxon>
        <taxon>Isochrysidales</taxon>
        <taxon>Noelaerhabdaceae</taxon>
        <taxon>Emiliania</taxon>
    </lineage>
</organism>
<reference evidence="2" key="2">
    <citation type="submission" date="2024-10" db="UniProtKB">
        <authorList>
            <consortium name="EnsemblProtists"/>
        </authorList>
    </citation>
    <scope>IDENTIFICATION</scope>
</reference>
<dbReference type="PANTHER" id="PTHR13138">
    <property type="entry name" value="PROTEIN LIN1"/>
    <property type="match status" value="1"/>
</dbReference>
<dbReference type="PANTHER" id="PTHR13138:SF3">
    <property type="entry name" value="CD2 ANTIGEN CYTOPLASMIC TAIL-BINDING PROTEIN 2"/>
    <property type="match status" value="1"/>
</dbReference>
<evidence type="ECO:0000313" key="2">
    <source>
        <dbReference type="EnsemblProtists" id="EOD16613"/>
    </source>
</evidence>
<dbReference type="PaxDb" id="2903-EOD16613"/>
<dbReference type="AlphaFoldDB" id="A0A0D3IZC8"/>
<evidence type="ECO:0000313" key="3">
    <source>
        <dbReference type="Proteomes" id="UP000013827"/>
    </source>
</evidence>
<dbReference type="InterPro" id="IPR039905">
    <property type="entry name" value="CD2BP2/Lin1"/>
</dbReference>
<dbReference type="STRING" id="2903.R1C245"/>
<dbReference type="HOGENOM" id="CLU_1423912_0_0_1"/>
<sequence>MAHERPSLSHLADKFNTEAPPGYLSGDAGDTRDLDLGGTERFEVERTSMSQAEAGYAIEPFNMKQERAEGHFDDDFNYVWKRRGDEADETNDAIESHVCGTLKVAKREGALRATPRTTRASSFERRSPSSPSVGTSAGGGEKSRFEALTEAADRLLRAGRFDIYSETRATLAELAGGEGSPPGGVTAEAHS</sequence>
<dbReference type="GO" id="GO:0005682">
    <property type="term" value="C:U5 snRNP"/>
    <property type="evidence" value="ECO:0007669"/>
    <property type="project" value="InterPro"/>
</dbReference>
<keyword evidence="3" id="KW-1185">Reference proteome</keyword>
<accession>A0A0D3IZC8</accession>
<protein>
    <submittedName>
        <fullName evidence="2">Uncharacterized protein</fullName>
    </submittedName>
</protein>
<feature type="region of interest" description="Disordered" evidence="1">
    <location>
        <begin position="1"/>
        <end position="37"/>
    </location>
</feature>
<dbReference type="KEGG" id="ehx:EMIHUDRAFT_244891"/>